<evidence type="ECO:0000313" key="1">
    <source>
        <dbReference type="EMBL" id="GAA3552872.1"/>
    </source>
</evidence>
<keyword evidence="2" id="KW-1185">Reference proteome</keyword>
<name>A0ABP6WMN9_9ACTN</name>
<accession>A0ABP6WMN9</accession>
<protein>
    <submittedName>
        <fullName evidence="1">DUF5996 family protein</fullName>
    </submittedName>
</protein>
<proteinExistence type="predicted"/>
<evidence type="ECO:0000313" key="2">
    <source>
        <dbReference type="Proteomes" id="UP001500767"/>
    </source>
</evidence>
<sequence length="299" mass="32777">MAAERGTRWPALPVADWQDTRDTLQLWSQVVGKTKLALAPPLNHWWGVTFHLSATGLTTGLMPTAAGGLEVAFDFCAHRLRLTTTDGQQRELRLEPRTVADFYAEYRAHLADLGVTVPIDPLPVELPEVVAFDQDTVHASYDAGAVNAFWRSTVSAAAVMARFRGEFRGKASNVHFFWGAFDLAVTRFSGRGAPAHPGGIPNCPDWVMRDAYDAELSSCGYWPGGRDEGLFYAYAYPEPDGFRERALTTPGAAFDPDLGEFVLPYRTVREAADPEETLLGFLRETAAAAAELADWPPTA</sequence>
<organism evidence="1 2">
    <name type="scientific">Microlunatus spumicola</name>
    <dbReference type="NCBI Taxonomy" id="81499"/>
    <lineage>
        <taxon>Bacteria</taxon>
        <taxon>Bacillati</taxon>
        <taxon>Actinomycetota</taxon>
        <taxon>Actinomycetes</taxon>
        <taxon>Propionibacteriales</taxon>
        <taxon>Propionibacteriaceae</taxon>
        <taxon>Microlunatus</taxon>
    </lineage>
</organism>
<reference evidence="2" key="1">
    <citation type="journal article" date="2019" name="Int. J. Syst. Evol. Microbiol.">
        <title>The Global Catalogue of Microorganisms (GCM) 10K type strain sequencing project: providing services to taxonomists for standard genome sequencing and annotation.</title>
        <authorList>
            <consortium name="The Broad Institute Genomics Platform"/>
            <consortium name="The Broad Institute Genome Sequencing Center for Infectious Disease"/>
            <person name="Wu L."/>
            <person name="Ma J."/>
        </authorList>
    </citation>
    <scope>NUCLEOTIDE SEQUENCE [LARGE SCALE GENOMIC DNA]</scope>
    <source>
        <strain evidence="2">JCM 16540</strain>
    </source>
</reference>
<gene>
    <name evidence="1" type="ORF">GCM10022197_04910</name>
</gene>
<dbReference type="Pfam" id="PF19459">
    <property type="entry name" value="DUF5996"/>
    <property type="match status" value="1"/>
</dbReference>
<comment type="caution">
    <text evidence="1">The sequence shown here is derived from an EMBL/GenBank/DDBJ whole genome shotgun (WGS) entry which is preliminary data.</text>
</comment>
<dbReference type="RefSeq" id="WP_204912396.1">
    <property type="nucleotide sequence ID" value="NZ_BAAAYR010000001.1"/>
</dbReference>
<dbReference type="InterPro" id="IPR046038">
    <property type="entry name" value="DUF5996"/>
</dbReference>
<dbReference type="EMBL" id="BAAAYR010000001">
    <property type="protein sequence ID" value="GAA3552872.1"/>
    <property type="molecule type" value="Genomic_DNA"/>
</dbReference>
<dbReference type="Proteomes" id="UP001500767">
    <property type="component" value="Unassembled WGS sequence"/>
</dbReference>